<evidence type="ECO:0000256" key="3">
    <source>
        <dbReference type="SAM" id="MobiDB-lite"/>
    </source>
</evidence>
<dbReference type="SUPFAM" id="SSF118116">
    <property type="entry name" value="DNA mismatch repair protein MutL"/>
    <property type="match status" value="1"/>
</dbReference>
<accession>A0A179H8G7</accession>
<dbReference type="STRING" id="33203.A0A179H8G7"/>
<dbReference type="InterPro" id="IPR014790">
    <property type="entry name" value="MutL_C"/>
</dbReference>
<dbReference type="FunFam" id="3.30.230.10:FF:000120">
    <property type="entry name" value="Mismatch repair endonuclease PMS2"/>
    <property type="match status" value="1"/>
</dbReference>
<reference evidence="6 8" key="1">
    <citation type="submission" date="2016-01" db="EMBL/GenBank/DDBJ databases">
        <title>Biosynthesis of antibiotic leucinostatins and their inhibition on Phytophthora in bio-control Purpureocillium lilacinum.</title>
        <authorList>
            <person name="Wang G."/>
            <person name="Liu Z."/>
            <person name="Lin R."/>
            <person name="Li E."/>
            <person name="Mao Z."/>
            <person name="Ling J."/>
            <person name="Yin W."/>
            <person name="Xie B."/>
        </authorList>
    </citation>
    <scope>NUCLEOTIDE SEQUENCE [LARGE SCALE GENOMIC DNA]</scope>
    <source>
        <strain evidence="6">PLBJ-1</strain>
        <strain evidence="7">PLFJ-1</strain>
    </source>
</reference>
<feature type="region of interest" description="Disordered" evidence="3">
    <location>
        <begin position="408"/>
        <end position="670"/>
    </location>
</feature>
<feature type="region of interest" description="Disordered" evidence="3">
    <location>
        <begin position="715"/>
        <end position="748"/>
    </location>
</feature>
<dbReference type="InterPro" id="IPR038973">
    <property type="entry name" value="MutL/Mlh/Pms-like"/>
</dbReference>
<dbReference type="Pfam" id="PF01119">
    <property type="entry name" value="DNA_mis_repair"/>
    <property type="match status" value="1"/>
</dbReference>
<dbReference type="CDD" id="cd03484">
    <property type="entry name" value="MutL_Trans_hPMS_2_like"/>
    <property type="match status" value="1"/>
</dbReference>
<dbReference type="PROSITE" id="PS00058">
    <property type="entry name" value="DNA_MISMATCH_REPAIR_1"/>
    <property type="match status" value="1"/>
</dbReference>
<dbReference type="Gene3D" id="3.30.1540.20">
    <property type="entry name" value="MutL, C-terminal domain, dimerisation subdomain"/>
    <property type="match status" value="1"/>
</dbReference>
<dbReference type="GO" id="GO:0030983">
    <property type="term" value="F:mismatched DNA binding"/>
    <property type="evidence" value="ECO:0007669"/>
    <property type="project" value="InterPro"/>
</dbReference>
<feature type="compositionally biased region" description="Acidic residues" evidence="3">
    <location>
        <begin position="437"/>
        <end position="452"/>
    </location>
</feature>
<evidence type="ECO:0000259" key="4">
    <source>
        <dbReference type="SMART" id="SM00853"/>
    </source>
</evidence>
<evidence type="ECO:0000259" key="5">
    <source>
        <dbReference type="SMART" id="SM01340"/>
    </source>
</evidence>
<dbReference type="PANTHER" id="PTHR10073:SF52">
    <property type="entry name" value="MISMATCH REPAIR ENDONUCLEASE PMS2"/>
    <property type="match status" value="1"/>
</dbReference>
<dbReference type="InterPro" id="IPR014721">
    <property type="entry name" value="Ribsml_uS5_D2-typ_fold_subgr"/>
</dbReference>
<dbReference type="GO" id="GO:0006298">
    <property type="term" value="P:mismatch repair"/>
    <property type="evidence" value="ECO:0007669"/>
    <property type="project" value="InterPro"/>
</dbReference>
<dbReference type="Gene3D" id="3.30.1370.100">
    <property type="entry name" value="MutL, C-terminal domain, regulatory subdomain"/>
    <property type="match status" value="1"/>
</dbReference>
<dbReference type="SUPFAM" id="SSF54211">
    <property type="entry name" value="Ribosomal protein S5 domain 2-like"/>
    <property type="match status" value="1"/>
</dbReference>
<dbReference type="PANTHER" id="PTHR10073">
    <property type="entry name" value="DNA MISMATCH REPAIR PROTEIN MLH, PMS, MUTL"/>
    <property type="match status" value="1"/>
</dbReference>
<sequence>MSATIKPIDGRSVGCPRAPMRTPSHAIVSCWCRKVIVPPVLTGTDHLADPSDPVRSSHRRPLLRCQGAGREQLRLGHVRFKNQGLDLIEVQDNGSGIAPANYASIALKHHTSKLSSYSDIASLETFGFRGEALASLCALSNLAITTCLQAEVPKGARLTFEPSGKLRDTAVVATQRGTIVAVDRLFHNLPVRRRELERNVKREWHKVIALLNQYACIKTGVKFSVSQQPTKGKRIVLFSTKGNPTTRDNIINIFGAKTLSALVPLDLDLELEPSTASAGVQPESASNKVRVVGHVSRPSPGEGRQTPDRQMFFVNGRPCSLPQVAKAFNEVYRSYNYSQSPFILADMQLDTHMYDVNVSPDKRTILLHDQGRLLDRLRSSLTALFDANDHVVPVSQVADHRLHTTVEASSNKSRLSALVGRETATEDKVVNDSPSSGDEEDHSSETGQESEDSPTVASIQPRIAEDKPSRRQRIVHDQNLISQWLSPDSQKPAQGPSTVPRGEFAAGGNDPATSHRRKPLRAQPTVSLVRHDPESRTGISVSPLGSPRDSVEGLAENTTTAGHDRPSSSDHRQDAISPDRVAKKQHATIEKLQYLNTEHGESERPHSPLPKPQSRPHWPFGGDNCANEEQHSPSGDDDIAESDTYEGHVELSSASNSGTPRVGTDPSFNRIESRLTERMTPSEAFSSPMMAVAGSHPHVRKEASLIASLAAEASEEFMLSSEGDDPTHRRSPGGPEPTTTDQIPHHPVRPLAFGIKRTDPTVSITRWLRTDEEAIWYGLNRLMSTITSGKDVLPGARDVEDIASSDAESKLSLIISRGDFSRMRVVGQFNMGFIIAVRPAPGRGNMAATAEHDELFIIDQHASDEKYNFERLQANTTVQSQRLVHARALQLTALEEEIVMENVSAVEANGFKVEMDVSGDSPVGSRCRVVALPLSRETTFTMDDLQELIALLGEESAESSHVPRPSKVRRMFAMRACRSSIMIGKALTGHQMSNVLKHMGELDKPWNCPHGRPTMRHLCHLDAWDRGRWKHDVAAVPASVWRSYARSEGLPSGNTPASSQSVSA</sequence>
<dbReference type="InterPro" id="IPR002099">
    <property type="entry name" value="MutL/Mlh/PMS"/>
</dbReference>
<dbReference type="Gene3D" id="3.30.565.10">
    <property type="entry name" value="Histidine kinase-like ATPase, C-terminal domain"/>
    <property type="match status" value="1"/>
</dbReference>
<feature type="compositionally biased region" description="Acidic residues" evidence="3">
    <location>
        <begin position="635"/>
        <end position="644"/>
    </location>
</feature>
<dbReference type="OMA" id="MRPRRMP"/>
<evidence type="ECO:0000256" key="1">
    <source>
        <dbReference type="ARBA" id="ARBA00006082"/>
    </source>
</evidence>
<dbReference type="InterPro" id="IPR042120">
    <property type="entry name" value="MutL_C_dimsub"/>
</dbReference>
<evidence type="ECO:0000313" key="8">
    <source>
        <dbReference type="Proteomes" id="UP000078240"/>
    </source>
</evidence>
<dbReference type="InterPro" id="IPR020568">
    <property type="entry name" value="Ribosomal_Su5_D2-typ_SF"/>
</dbReference>
<evidence type="ECO:0000313" key="7">
    <source>
        <dbReference type="EMBL" id="OAQ94516.1"/>
    </source>
</evidence>
<feature type="compositionally biased region" description="Polar residues" evidence="3">
    <location>
        <begin position="479"/>
        <end position="497"/>
    </location>
</feature>
<dbReference type="InterPro" id="IPR037198">
    <property type="entry name" value="MutL_C_sf"/>
</dbReference>
<dbReference type="EMBL" id="LSBI01000001">
    <property type="protein sequence ID" value="OAQ94516.1"/>
    <property type="molecule type" value="Genomic_DNA"/>
</dbReference>
<dbReference type="GO" id="GO:0016887">
    <property type="term" value="F:ATP hydrolysis activity"/>
    <property type="evidence" value="ECO:0007669"/>
    <property type="project" value="InterPro"/>
</dbReference>
<dbReference type="InterPro" id="IPR036890">
    <property type="entry name" value="HATPase_C_sf"/>
</dbReference>
<organism evidence="6 8">
    <name type="scientific">Purpureocillium lilacinum</name>
    <name type="common">Paecilomyces lilacinus</name>
    <dbReference type="NCBI Taxonomy" id="33203"/>
    <lineage>
        <taxon>Eukaryota</taxon>
        <taxon>Fungi</taxon>
        <taxon>Dikarya</taxon>
        <taxon>Ascomycota</taxon>
        <taxon>Pezizomycotina</taxon>
        <taxon>Sordariomycetes</taxon>
        <taxon>Hypocreomycetidae</taxon>
        <taxon>Hypocreales</taxon>
        <taxon>Ophiocordycipitaceae</taxon>
        <taxon>Purpureocillium</taxon>
    </lineage>
</organism>
<dbReference type="Gene3D" id="3.30.230.10">
    <property type="match status" value="1"/>
</dbReference>
<dbReference type="GO" id="GO:0005524">
    <property type="term" value="F:ATP binding"/>
    <property type="evidence" value="ECO:0007669"/>
    <property type="project" value="InterPro"/>
</dbReference>
<feature type="domain" description="DNA mismatch repair protein S5" evidence="5">
    <location>
        <begin position="250"/>
        <end position="386"/>
    </location>
</feature>
<keyword evidence="2" id="KW-0227">DNA damage</keyword>
<dbReference type="GO" id="GO:0032389">
    <property type="term" value="C:MutLalpha complex"/>
    <property type="evidence" value="ECO:0007669"/>
    <property type="project" value="TreeGrafter"/>
</dbReference>
<feature type="domain" description="MutL C-terminal dimerisation" evidence="4">
    <location>
        <begin position="825"/>
        <end position="987"/>
    </location>
</feature>
<dbReference type="GO" id="GO:0061982">
    <property type="term" value="P:meiosis I cell cycle process"/>
    <property type="evidence" value="ECO:0007669"/>
    <property type="project" value="UniProtKB-ARBA"/>
</dbReference>
<dbReference type="GO" id="GO:0140664">
    <property type="term" value="F:ATP-dependent DNA damage sensor activity"/>
    <property type="evidence" value="ECO:0007669"/>
    <property type="project" value="InterPro"/>
</dbReference>
<feature type="region of interest" description="Disordered" evidence="3">
    <location>
        <begin position="278"/>
        <end position="308"/>
    </location>
</feature>
<dbReference type="SUPFAM" id="SSF55874">
    <property type="entry name" value="ATPase domain of HSP90 chaperone/DNA topoisomerase II/histidine kinase"/>
    <property type="match status" value="1"/>
</dbReference>
<dbReference type="SMART" id="SM00853">
    <property type="entry name" value="MutL_C"/>
    <property type="match status" value="1"/>
</dbReference>
<comment type="similarity">
    <text evidence="1">Belongs to the DNA mismatch repair MutL/HexB family.</text>
</comment>
<dbReference type="Proteomes" id="UP000078340">
    <property type="component" value="Unassembled WGS sequence"/>
</dbReference>
<dbReference type="AlphaFoldDB" id="A0A179H8G7"/>
<protein>
    <submittedName>
        <fullName evidence="6">DNA mismatch repair protein MutL</fullName>
    </submittedName>
</protein>
<comment type="caution">
    <text evidence="6">The sequence shown here is derived from an EMBL/GenBank/DDBJ whole genome shotgun (WGS) entry which is preliminary data.</text>
</comment>
<gene>
    <name evidence="6" type="ORF">VFPBJ_00595</name>
    <name evidence="7" type="ORF">VFPFJ_00625</name>
</gene>
<dbReference type="NCBIfam" id="TIGR00585">
    <property type="entry name" value="mutl"/>
    <property type="match status" value="1"/>
</dbReference>
<dbReference type="EMBL" id="LSBH01000001">
    <property type="protein sequence ID" value="OAQ86555.1"/>
    <property type="molecule type" value="Genomic_DNA"/>
</dbReference>
<proteinExistence type="inferred from homology"/>
<dbReference type="SMART" id="SM01340">
    <property type="entry name" value="DNA_mis_repair"/>
    <property type="match status" value="1"/>
</dbReference>
<name>A0A179H8G7_PURLI</name>
<evidence type="ECO:0000256" key="2">
    <source>
        <dbReference type="ARBA" id="ARBA00022763"/>
    </source>
</evidence>
<dbReference type="Proteomes" id="UP000078240">
    <property type="component" value="Unassembled WGS sequence"/>
</dbReference>
<feature type="compositionally biased region" description="Basic and acidic residues" evidence="3">
    <location>
        <begin position="562"/>
        <end position="574"/>
    </location>
</feature>
<dbReference type="InterPro" id="IPR014762">
    <property type="entry name" value="DNA_mismatch_repair_CS"/>
</dbReference>
<dbReference type="InterPro" id="IPR042121">
    <property type="entry name" value="MutL_C_regsub"/>
</dbReference>
<dbReference type="FunFam" id="3.30.1370.100:FF:000001">
    <property type="entry name" value="Mismatch repair endonuclease pms1, putative"/>
    <property type="match status" value="1"/>
</dbReference>
<dbReference type="InterPro" id="IPR013507">
    <property type="entry name" value="DNA_mismatch_S5_2-like"/>
</dbReference>
<evidence type="ECO:0000313" key="6">
    <source>
        <dbReference type="EMBL" id="OAQ86555.1"/>
    </source>
</evidence>
<dbReference type="Pfam" id="PF08676">
    <property type="entry name" value="MutL_C"/>
    <property type="match status" value="1"/>
</dbReference>